<gene>
    <name evidence="1" type="ORF">KQ657_004870</name>
</gene>
<name>A0A9P8AJI3_9ASCO</name>
<reference evidence="1" key="1">
    <citation type="submission" date="2021-03" db="EMBL/GenBank/DDBJ databases">
        <authorList>
            <person name="Palmer J.M."/>
        </authorList>
    </citation>
    <scope>NUCLEOTIDE SEQUENCE</scope>
    <source>
        <strain evidence="1">ARV_011</strain>
    </source>
</reference>
<evidence type="ECO:0000313" key="1">
    <source>
        <dbReference type="EMBL" id="KAG7194162.1"/>
    </source>
</evidence>
<sequence>MHPTVYLNFIRSYSRAYEPKKLRVDSVEMLWKLYHEAPKTLDALQSIEVDGINLQDLPTVPQYLLPAIKAGSKFAIAPARTGKISNLPRGIQSLEVDASVINIANCTPQLESSSEFNGSPASSYKKSPLFVIKAKHLKHLEFVQKIHDNDEYTQTPKLPRHQRLTFPPVQFLCNIITLKIDFPILDTTLWAMPLASIQSLANLKSLYVRAGSFLCRSCLYLKLPPMTRSLEIINNESESRTTVVDHISLDLGYLNHLDYLSIVDDFSVTNLILPNQLKELQLNLINQTEDMDRWSLPRQLSSLILHLKKVRTLELHLPNQIQNLAILTPLRSLHSLVKQLTMLENSVIAITTNGTIYLLPQEYQLLSVRQKQFACINVESIQLVHEFNTHGTSFCTVSFYELESSWTRRFPKSFTIPLFEFALSGVGLLLPESTVSLRLTHRGNDQDELAKLRLPVKLNTVHFNGFYTPVKLLPLVEHSGLRELRIAIMPDIKLNKSFELPLSLEKLYCKTIPHTLKLGILTNPTFSKTFDISNCRELKSIVILDYKVKIILDNFPRLENLELNVGTMDFGVHASTFINLHSLSLPVYATSYKTITSMIPLLKGLFRLHLTVTGKQKVRMMDIKMPPKLKYLCYENSKHFFVNLELCSRLMVIHFVGMEMDKESMINSLMSLPDRNRLCFVQSATREAEKWLAKLLRLKLKNISKVPTFFNFNNV</sequence>
<dbReference type="Proteomes" id="UP000790833">
    <property type="component" value="Unassembled WGS sequence"/>
</dbReference>
<dbReference type="AlphaFoldDB" id="A0A9P8AJI3"/>
<dbReference type="EMBL" id="JAHMUF010000008">
    <property type="protein sequence ID" value="KAG7194162.1"/>
    <property type="molecule type" value="Genomic_DNA"/>
</dbReference>
<evidence type="ECO:0000313" key="2">
    <source>
        <dbReference type="Proteomes" id="UP000790833"/>
    </source>
</evidence>
<dbReference type="GeneID" id="66118244"/>
<dbReference type="RefSeq" id="XP_043049709.1">
    <property type="nucleotide sequence ID" value="XM_043195536.1"/>
</dbReference>
<proteinExistence type="predicted"/>
<keyword evidence="2" id="KW-1185">Reference proteome</keyword>
<accession>A0A9P8AJI3</accession>
<comment type="caution">
    <text evidence="1">The sequence shown here is derived from an EMBL/GenBank/DDBJ whole genome shotgun (WGS) entry which is preliminary data.</text>
</comment>
<organism evidence="1 2">
    <name type="scientific">Scheffersomyces spartinae</name>
    <dbReference type="NCBI Taxonomy" id="45513"/>
    <lineage>
        <taxon>Eukaryota</taxon>
        <taxon>Fungi</taxon>
        <taxon>Dikarya</taxon>
        <taxon>Ascomycota</taxon>
        <taxon>Saccharomycotina</taxon>
        <taxon>Pichiomycetes</taxon>
        <taxon>Debaryomycetaceae</taxon>
        <taxon>Scheffersomyces</taxon>
    </lineage>
</organism>
<protein>
    <submittedName>
        <fullName evidence="1">Uncharacterized protein</fullName>
    </submittedName>
</protein>